<keyword evidence="3" id="KW-1185">Reference proteome</keyword>
<gene>
    <name evidence="1" type="ORF">R6G74_02380</name>
    <name evidence="2" type="ORF">R6P33_08730</name>
</gene>
<name>A0AAW9HI85_9ACTO</name>
<evidence type="ECO:0000313" key="2">
    <source>
        <dbReference type="EMBL" id="MDY5147100.1"/>
    </source>
</evidence>
<dbReference type="EMBL" id="JAWNFV010000003">
    <property type="protein sequence ID" value="MDY5140166.1"/>
    <property type="molecule type" value="Genomic_DNA"/>
</dbReference>
<evidence type="ECO:0000313" key="1">
    <source>
        <dbReference type="EMBL" id="MDY5140166.1"/>
    </source>
</evidence>
<proteinExistence type="predicted"/>
<dbReference type="RefSeq" id="WP_145989739.1">
    <property type="nucleotide sequence ID" value="NZ_CAUPFC010000004.1"/>
</dbReference>
<dbReference type="AlphaFoldDB" id="A0AAW9HI85"/>
<dbReference type="Proteomes" id="UP001288320">
    <property type="component" value="Unassembled WGS sequence"/>
</dbReference>
<organism evidence="1 4">
    <name type="scientific">Actinotignum timonense</name>
    <dbReference type="NCBI Taxonomy" id="1870995"/>
    <lineage>
        <taxon>Bacteria</taxon>
        <taxon>Bacillati</taxon>
        <taxon>Actinomycetota</taxon>
        <taxon>Actinomycetes</taxon>
        <taxon>Actinomycetales</taxon>
        <taxon>Actinomycetaceae</taxon>
        <taxon>Actinotignum</taxon>
    </lineage>
</organism>
<evidence type="ECO:0000313" key="3">
    <source>
        <dbReference type="Proteomes" id="UP001284901"/>
    </source>
</evidence>
<protein>
    <submittedName>
        <fullName evidence="1">Uncharacterized protein</fullName>
    </submittedName>
</protein>
<accession>A0AAW9HI85</accession>
<dbReference type="EMBL" id="JAWNFY010000029">
    <property type="protein sequence ID" value="MDY5147100.1"/>
    <property type="molecule type" value="Genomic_DNA"/>
</dbReference>
<evidence type="ECO:0000313" key="4">
    <source>
        <dbReference type="Proteomes" id="UP001288320"/>
    </source>
</evidence>
<sequence length="99" mass="10884">MRDFEVQLFFGAPKGTDIHRASSAIEDAARALNLVGTDVCVSPYANSIILTFYVRAEKFHEEDADRIAKELLALSGYSFSLDAAEGRRLRDNGVGLVYA</sequence>
<dbReference type="Proteomes" id="UP001284901">
    <property type="component" value="Unassembled WGS sequence"/>
</dbReference>
<comment type="caution">
    <text evidence="1">The sequence shown here is derived from an EMBL/GenBank/DDBJ whole genome shotgun (WGS) entry which is preliminary data.</text>
</comment>
<reference evidence="1 3" key="1">
    <citation type="submission" date="2023-10" db="EMBL/GenBank/DDBJ databases">
        <title>Whole Genome based description of the genera Actinobaculum and Actinotignum reveals a complex phylogenetic relationship within the species included in the genus Actinotignum.</title>
        <authorList>
            <person name="Jensen C.S."/>
            <person name="Dargis R."/>
            <person name="Kemp M."/>
            <person name="Christensen J.J."/>
        </authorList>
    </citation>
    <scope>NUCLEOTIDE SEQUENCE</scope>
    <source>
        <strain evidence="2 3">SLA_B089</strain>
        <strain evidence="1">SLA_B245</strain>
    </source>
</reference>